<dbReference type="InterPro" id="IPR050817">
    <property type="entry name" value="DjlA_DnaK_co-chaperone"/>
</dbReference>
<name>A0A0D3J120_EMIH1</name>
<feature type="domain" description="J" evidence="1">
    <location>
        <begin position="5"/>
        <end position="68"/>
    </location>
</feature>
<dbReference type="Proteomes" id="UP000013827">
    <property type="component" value="Unassembled WGS sequence"/>
</dbReference>
<dbReference type="EnsemblProtists" id="EOD17205">
    <property type="protein sequence ID" value="EOD17205"/>
    <property type="gene ID" value="EMIHUDRAFT_48867"/>
</dbReference>
<dbReference type="InterPro" id="IPR018253">
    <property type="entry name" value="DnaJ_domain_CS"/>
</dbReference>
<dbReference type="GeneID" id="17263354"/>
<dbReference type="RefSeq" id="XP_005769634.1">
    <property type="nucleotide sequence ID" value="XM_005769577.1"/>
</dbReference>
<dbReference type="SUPFAM" id="SSF46565">
    <property type="entry name" value="Chaperone J-domain"/>
    <property type="match status" value="1"/>
</dbReference>
<evidence type="ECO:0000313" key="2">
    <source>
        <dbReference type="EnsemblProtists" id="EOD17205"/>
    </source>
</evidence>
<dbReference type="PROSITE" id="PS00636">
    <property type="entry name" value="DNAJ_1"/>
    <property type="match status" value="1"/>
</dbReference>
<dbReference type="HOGENOM" id="CLU_017633_18_1_1"/>
<dbReference type="InterPro" id="IPR001623">
    <property type="entry name" value="DnaJ_domain"/>
</dbReference>
<dbReference type="OMA" id="AMQEMWD"/>
<dbReference type="PRINTS" id="PR00625">
    <property type="entry name" value="JDOMAIN"/>
</dbReference>
<dbReference type="SMART" id="SM00271">
    <property type="entry name" value="DnaJ"/>
    <property type="match status" value="1"/>
</dbReference>
<dbReference type="Gene3D" id="1.10.287.110">
    <property type="entry name" value="DnaJ domain"/>
    <property type="match status" value="1"/>
</dbReference>
<proteinExistence type="predicted"/>
<dbReference type="Pfam" id="PF00226">
    <property type="entry name" value="DnaJ"/>
    <property type="match status" value="1"/>
</dbReference>
<sequence length="68" mass="7827">VLEATLYDTLGVAPSASQSEIKRAYHRLSKQLHPDKNPGNKEESERMFHAVREAYDFLSDDEKRATYD</sequence>
<dbReference type="STRING" id="2903.R1DRS9"/>
<reference evidence="3" key="1">
    <citation type="journal article" date="2013" name="Nature">
        <title>Pan genome of the phytoplankton Emiliania underpins its global distribution.</title>
        <authorList>
            <person name="Read B.A."/>
            <person name="Kegel J."/>
            <person name="Klute M.J."/>
            <person name="Kuo A."/>
            <person name="Lefebvre S.C."/>
            <person name="Maumus F."/>
            <person name="Mayer C."/>
            <person name="Miller J."/>
            <person name="Monier A."/>
            <person name="Salamov A."/>
            <person name="Young J."/>
            <person name="Aguilar M."/>
            <person name="Claverie J.M."/>
            <person name="Frickenhaus S."/>
            <person name="Gonzalez K."/>
            <person name="Herman E.K."/>
            <person name="Lin Y.C."/>
            <person name="Napier J."/>
            <person name="Ogata H."/>
            <person name="Sarno A.F."/>
            <person name="Shmutz J."/>
            <person name="Schroeder D."/>
            <person name="de Vargas C."/>
            <person name="Verret F."/>
            <person name="von Dassow P."/>
            <person name="Valentin K."/>
            <person name="Van de Peer Y."/>
            <person name="Wheeler G."/>
            <person name="Dacks J.B."/>
            <person name="Delwiche C.F."/>
            <person name="Dyhrman S.T."/>
            <person name="Glockner G."/>
            <person name="John U."/>
            <person name="Richards T."/>
            <person name="Worden A.Z."/>
            <person name="Zhang X."/>
            <person name="Grigoriev I.V."/>
            <person name="Allen A.E."/>
            <person name="Bidle K."/>
            <person name="Borodovsky M."/>
            <person name="Bowler C."/>
            <person name="Brownlee C."/>
            <person name="Cock J.M."/>
            <person name="Elias M."/>
            <person name="Gladyshev V.N."/>
            <person name="Groth M."/>
            <person name="Guda C."/>
            <person name="Hadaegh A."/>
            <person name="Iglesias-Rodriguez M.D."/>
            <person name="Jenkins J."/>
            <person name="Jones B.M."/>
            <person name="Lawson T."/>
            <person name="Leese F."/>
            <person name="Lindquist E."/>
            <person name="Lobanov A."/>
            <person name="Lomsadze A."/>
            <person name="Malik S.B."/>
            <person name="Marsh M.E."/>
            <person name="Mackinder L."/>
            <person name="Mock T."/>
            <person name="Mueller-Roeber B."/>
            <person name="Pagarete A."/>
            <person name="Parker M."/>
            <person name="Probert I."/>
            <person name="Quesneville H."/>
            <person name="Raines C."/>
            <person name="Rensing S.A."/>
            <person name="Riano-Pachon D.M."/>
            <person name="Richier S."/>
            <person name="Rokitta S."/>
            <person name="Shiraiwa Y."/>
            <person name="Soanes D.M."/>
            <person name="van der Giezen M."/>
            <person name="Wahlund T.M."/>
            <person name="Williams B."/>
            <person name="Wilson W."/>
            <person name="Wolfe G."/>
            <person name="Wurch L.L."/>
        </authorList>
    </citation>
    <scope>NUCLEOTIDE SEQUENCE</scope>
</reference>
<dbReference type="PANTHER" id="PTHR24074">
    <property type="entry name" value="CO-CHAPERONE PROTEIN DJLA"/>
    <property type="match status" value="1"/>
</dbReference>
<dbReference type="PaxDb" id="2903-EOD17205"/>
<dbReference type="eggNOG" id="KOG0714">
    <property type="taxonomic scope" value="Eukaryota"/>
</dbReference>
<dbReference type="InterPro" id="IPR036869">
    <property type="entry name" value="J_dom_sf"/>
</dbReference>
<accession>A0A0D3J120</accession>
<evidence type="ECO:0000259" key="1">
    <source>
        <dbReference type="PROSITE" id="PS50076"/>
    </source>
</evidence>
<dbReference type="AlphaFoldDB" id="A0A0D3J120"/>
<dbReference type="KEGG" id="ehx:EMIHUDRAFT_48867"/>
<evidence type="ECO:0000313" key="3">
    <source>
        <dbReference type="Proteomes" id="UP000013827"/>
    </source>
</evidence>
<reference evidence="2" key="2">
    <citation type="submission" date="2024-10" db="UniProtKB">
        <authorList>
            <consortium name="EnsemblProtists"/>
        </authorList>
    </citation>
    <scope>IDENTIFICATION</scope>
</reference>
<organism evidence="2 3">
    <name type="scientific">Emiliania huxleyi (strain CCMP1516)</name>
    <dbReference type="NCBI Taxonomy" id="280463"/>
    <lineage>
        <taxon>Eukaryota</taxon>
        <taxon>Haptista</taxon>
        <taxon>Haptophyta</taxon>
        <taxon>Prymnesiophyceae</taxon>
        <taxon>Isochrysidales</taxon>
        <taxon>Noelaerhabdaceae</taxon>
        <taxon>Emiliania</taxon>
    </lineage>
</organism>
<dbReference type="PROSITE" id="PS50076">
    <property type="entry name" value="DNAJ_2"/>
    <property type="match status" value="1"/>
</dbReference>
<keyword evidence="3" id="KW-1185">Reference proteome</keyword>
<dbReference type="CDD" id="cd06257">
    <property type="entry name" value="DnaJ"/>
    <property type="match status" value="1"/>
</dbReference>
<protein>
    <recommendedName>
        <fullName evidence="1">J domain-containing protein</fullName>
    </recommendedName>
</protein>